<sequence>MAGLCEGGNEPPGFLKAISRDSALSSPQPTTFYHLSSCMTGCISYDVAYFELDVPNCGGDGDGDGGGGGDGGKDDDDNNGYDDDEVKDCARKRENRWEQDQNCRVDDQTTPSQIPSKQLLCAEPYVDEHCHGGAQHLQ</sequence>
<feature type="region of interest" description="Disordered" evidence="1">
    <location>
        <begin position="58"/>
        <end position="86"/>
    </location>
</feature>
<dbReference type="EMBL" id="JAJSOF020000013">
    <property type="protein sequence ID" value="KAJ4442716.1"/>
    <property type="molecule type" value="Genomic_DNA"/>
</dbReference>
<organism evidence="2 3">
    <name type="scientific">Periplaneta americana</name>
    <name type="common">American cockroach</name>
    <name type="synonym">Blatta americana</name>
    <dbReference type="NCBI Taxonomy" id="6978"/>
    <lineage>
        <taxon>Eukaryota</taxon>
        <taxon>Metazoa</taxon>
        <taxon>Ecdysozoa</taxon>
        <taxon>Arthropoda</taxon>
        <taxon>Hexapoda</taxon>
        <taxon>Insecta</taxon>
        <taxon>Pterygota</taxon>
        <taxon>Neoptera</taxon>
        <taxon>Polyneoptera</taxon>
        <taxon>Dictyoptera</taxon>
        <taxon>Blattodea</taxon>
        <taxon>Blattoidea</taxon>
        <taxon>Blattidae</taxon>
        <taxon>Blattinae</taxon>
        <taxon>Periplaneta</taxon>
    </lineage>
</organism>
<evidence type="ECO:0000256" key="1">
    <source>
        <dbReference type="SAM" id="MobiDB-lite"/>
    </source>
</evidence>
<evidence type="ECO:0000313" key="3">
    <source>
        <dbReference type="Proteomes" id="UP001148838"/>
    </source>
</evidence>
<feature type="compositionally biased region" description="Gly residues" evidence="1">
    <location>
        <begin position="58"/>
        <end position="70"/>
    </location>
</feature>
<reference evidence="2 3" key="1">
    <citation type="journal article" date="2022" name="Allergy">
        <title>Genome assembly and annotation of Periplaneta americana reveal a comprehensive cockroach allergen profile.</title>
        <authorList>
            <person name="Wang L."/>
            <person name="Xiong Q."/>
            <person name="Saelim N."/>
            <person name="Wang L."/>
            <person name="Nong W."/>
            <person name="Wan A.T."/>
            <person name="Shi M."/>
            <person name="Liu X."/>
            <person name="Cao Q."/>
            <person name="Hui J.H.L."/>
            <person name="Sookrung N."/>
            <person name="Leung T.F."/>
            <person name="Tungtrongchitr A."/>
            <person name="Tsui S.K.W."/>
        </authorList>
    </citation>
    <scope>NUCLEOTIDE SEQUENCE [LARGE SCALE GENOMIC DNA]</scope>
    <source>
        <strain evidence="2">PWHHKU_190912</strain>
    </source>
</reference>
<evidence type="ECO:0000313" key="2">
    <source>
        <dbReference type="EMBL" id="KAJ4442716.1"/>
    </source>
</evidence>
<feature type="region of interest" description="Disordered" evidence="1">
    <location>
        <begin position="97"/>
        <end position="116"/>
    </location>
</feature>
<comment type="caution">
    <text evidence="2">The sequence shown here is derived from an EMBL/GenBank/DDBJ whole genome shotgun (WGS) entry which is preliminary data.</text>
</comment>
<gene>
    <name evidence="2" type="ORF">ANN_04307</name>
</gene>
<accession>A0ABQ8T9D9</accession>
<feature type="compositionally biased region" description="Basic and acidic residues" evidence="1">
    <location>
        <begin position="97"/>
        <end position="107"/>
    </location>
</feature>
<feature type="compositionally biased region" description="Acidic residues" evidence="1">
    <location>
        <begin position="73"/>
        <end position="86"/>
    </location>
</feature>
<dbReference type="Proteomes" id="UP001148838">
    <property type="component" value="Unassembled WGS sequence"/>
</dbReference>
<keyword evidence="3" id="KW-1185">Reference proteome</keyword>
<protein>
    <submittedName>
        <fullName evidence="2">Uncharacterized protein</fullName>
    </submittedName>
</protein>
<name>A0ABQ8T9D9_PERAM</name>
<proteinExistence type="predicted"/>